<accession>A0A2W5FIK2</accession>
<proteinExistence type="predicted"/>
<dbReference type="EMBL" id="QFOT01000053">
    <property type="protein sequence ID" value="PZP55731.1"/>
    <property type="molecule type" value="Genomic_DNA"/>
</dbReference>
<dbReference type="Proteomes" id="UP000249739">
    <property type="component" value="Unassembled WGS sequence"/>
</dbReference>
<name>A0A2W5FIK2_9BACT</name>
<evidence type="ECO:0000313" key="1">
    <source>
        <dbReference type="EMBL" id="PZP55731.1"/>
    </source>
</evidence>
<gene>
    <name evidence="1" type="ORF">DI586_05900</name>
</gene>
<sequence>DVLDDLKKNSIDYYAAVRSSYAQRREAQVHDQGDANLPDM</sequence>
<dbReference type="AlphaFoldDB" id="A0A2W5FIK2"/>
<reference evidence="1 2" key="1">
    <citation type="submission" date="2017-08" db="EMBL/GenBank/DDBJ databases">
        <title>Infants hospitalized years apart are colonized by the same room-sourced microbial strains.</title>
        <authorList>
            <person name="Brooks B."/>
            <person name="Olm M.R."/>
            <person name="Firek B.A."/>
            <person name="Baker R."/>
            <person name="Thomas B.C."/>
            <person name="Morowitz M.J."/>
            <person name="Banfield J.F."/>
        </authorList>
    </citation>
    <scope>NUCLEOTIDE SEQUENCE [LARGE SCALE GENOMIC DNA]</scope>
    <source>
        <strain evidence="1">S2_006_000_R2_64</strain>
    </source>
</reference>
<organism evidence="1 2">
    <name type="scientific">Micavibrio aeruginosavorus</name>
    <dbReference type="NCBI Taxonomy" id="349221"/>
    <lineage>
        <taxon>Bacteria</taxon>
        <taxon>Pseudomonadati</taxon>
        <taxon>Bdellovibrionota</taxon>
        <taxon>Bdellovibrionia</taxon>
        <taxon>Bdellovibrionales</taxon>
        <taxon>Pseudobdellovibrionaceae</taxon>
        <taxon>Micavibrio</taxon>
    </lineage>
</organism>
<protein>
    <submittedName>
        <fullName evidence="1">VacJ like lipofamily protein</fullName>
    </submittedName>
</protein>
<comment type="caution">
    <text evidence="1">The sequence shown here is derived from an EMBL/GenBank/DDBJ whole genome shotgun (WGS) entry which is preliminary data.</text>
</comment>
<feature type="non-terminal residue" evidence="1">
    <location>
        <position position="1"/>
    </location>
</feature>
<evidence type="ECO:0000313" key="2">
    <source>
        <dbReference type="Proteomes" id="UP000249739"/>
    </source>
</evidence>